<feature type="region of interest" description="Disordered" evidence="3">
    <location>
        <begin position="497"/>
        <end position="675"/>
    </location>
</feature>
<evidence type="ECO:0000256" key="4">
    <source>
        <dbReference type="SAM" id="SignalP"/>
    </source>
</evidence>
<gene>
    <name evidence="6" type="ORF">BST23_20360</name>
</gene>
<sequence length="675" mass="71888">MKRLNTRLRAFAVATVITMMPMSIMLTATTAQQKPRIDRVALEYILTAGIVESGTTVGVADSDLWALSTPDGKLDTAAVNRHLDEMQALGVNTVRVVLPWRGNEPFRPGTFPPGVEELAWARSDYIVNAAADRGMAIVAVLAHGPDWAGVDPNMDWSLIGFEEPPQPHLFGEYAGRVAARYGDKIAAYEIWNEPNYVRAWAPSIDAAAYTEMLQAAYTAIKDANGDDPNDPLVVAGVLGAVISSPVTLDPVRFVETMYASGAKGYFDALSFHPYHYTLKFSEGIKNDIWRSPLEQLIEIRQLMLDNGDQALKIWATEYGLPTFGANAVTEEHQAAFIEDFLNTWKDLKDADGTSYTGPSFIYTLRDRLVDGVLTAGTSLGIFNVDWTAKLAAQVIKDFIEENQVPQEPEEPEEPEEPGQPGLPNLGEQIAQALQAFFQLIATAVQGFISAVTAFVNSIAQAVANIFRPAGAAASSLPADVQSEIAAGADMAAMSWRTASAAQDDADDSNDSAAQQVSDSDGAEASVTESEEPTAVNESVTEETATEEQVPAAEPEDVDADVETDATDATDATDIETDIETEASETEASETEASETETDASAEADDLAGEEAAEDDSREPVRTGLVARPGQVGSDGSDDTDSGDTDSDDSDDAGDADDTGDDGSSRGGPKSGSEAS</sequence>
<evidence type="ECO:0000256" key="3">
    <source>
        <dbReference type="SAM" id="MobiDB-lite"/>
    </source>
</evidence>
<keyword evidence="4" id="KW-0732">Signal</keyword>
<protein>
    <recommendedName>
        <fullName evidence="5">Glycoside hydrolase family 5 domain-containing protein</fullName>
    </recommendedName>
</protein>
<evidence type="ECO:0000259" key="5">
    <source>
        <dbReference type="Pfam" id="PF00150"/>
    </source>
</evidence>
<dbReference type="EMBL" id="MVHP01000028">
    <property type="protein sequence ID" value="ORA62277.1"/>
    <property type="molecule type" value="Genomic_DNA"/>
</dbReference>
<feature type="chain" id="PRO_5012823307" description="Glycoside hydrolase family 5 domain-containing protein" evidence="4">
    <location>
        <begin position="34"/>
        <end position="675"/>
    </location>
</feature>
<evidence type="ECO:0000256" key="2">
    <source>
        <dbReference type="ARBA" id="ARBA00023295"/>
    </source>
</evidence>
<dbReference type="PANTHER" id="PTHR12631">
    <property type="entry name" value="ALPHA-L-IDURONIDASE"/>
    <property type="match status" value="1"/>
</dbReference>
<evidence type="ECO:0000256" key="1">
    <source>
        <dbReference type="ARBA" id="ARBA00022801"/>
    </source>
</evidence>
<comment type="caution">
    <text evidence="6">The sequence shown here is derived from an EMBL/GenBank/DDBJ whole genome shotgun (WGS) entry which is preliminary data.</text>
</comment>
<name>A0A1X0CQ24_9MYCO</name>
<keyword evidence="1" id="KW-0378">Hydrolase</keyword>
<dbReference type="GO" id="GO:0004553">
    <property type="term" value="F:hydrolase activity, hydrolyzing O-glycosyl compounds"/>
    <property type="evidence" value="ECO:0007669"/>
    <property type="project" value="InterPro"/>
</dbReference>
<feature type="compositionally biased region" description="Acidic residues" evidence="3">
    <location>
        <begin position="407"/>
        <end position="416"/>
    </location>
</feature>
<dbReference type="Gene3D" id="3.20.20.80">
    <property type="entry name" value="Glycosidases"/>
    <property type="match status" value="1"/>
</dbReference>
<dbReference type="STRING" id="81858.BST23_20360"/>
<dbReference type="OrthoDB" id="9802522at2"/>
<dbReference type="Pfam" id="PF00150">
    <property type="entry name" value="Cellulase"/>
    <property type="match status" value="1"/>
</dbReference>
<feature type="compositionally biased region" description="Acidic residues" evidence="3">
    <location>
        <begin position="635"/>
        <end position="660"/>
    </location>
</feature>
<dbReference type="SUPFAM" id="SSF51445">
    <property type="entry name" value="(Trans)glycosidases"/>
    <property type="match status" value="1"/>
</dbReference>
<feature type="compositionally biased region" description="Low complexity" evidence="3">
    <location>
        <begin position="510"/>
        <end position="519"/>
    </location>
</feature>
<dbReference type="Proteomes" id="UP000192772">
    <property type="component" value="Unassembled WGS sequence"/>
</dbReference>
<dbReference type="InterPro" id="IPR001547">
    <property type="entry name" value="Glyco_hydro_5"/>
</dbReference>
<evidence type="ECO:0000313" key="6">
    <source>
        <dbReference type="EMBL" id="ORA62277.1"/>
    </source>
</evidence>
<proteinExistence type="predicted"/>
<organism evidence="6 7">
    <name type="scientific">Mycolicibacterium elephantis</name>
    <dbReference type="NCBI Taxonomy" id="81858"/>
    <lineage>
        <taxon>Bacteria</taxon>
        <taxon>Bacillati</taxon>
        <taxon>Actinomycetota</taxon>
        <taxon>Actinomycetes</taxon>
        <taxon>Mycobacteriales</taxon>
        <taxon>Mycobacteriaceae</taxon>
        <taxon>Mycolicibacterium</taxon>
    </lineage>
</organism>
<feature type="region of interest" description="Disordered" evidence="3">
    <location>
        <begin position="403"/>
        <end position="425"/>
    </location>
</feature>
<feature type="signal peptide" evidence="4">
    <location>
        <begin position="1"/>
        <end position="33"/>
    </location>
</feature>
<dbReference type="GO" id="GO:0000272">
    <property type="term" value="P:polysaccharide catabolic process"/>
    <property type="evidence" value="ECO:0007669"/>
    <property type="project" value="InterPro"/>
</dbReference>
<dbReference type="AlphaFoldDB" id="A0A1X0CQ24"/>
<accession>A0A1X0CQ24</accession>
<keyword evidence="2" id="KW-0326">Glycosidase</keyword>
<dbReference type="PANTHER" id="PTHR12631:SF10">
    <property type="entry name" value="BETA-XYLOSIDASE-LIKE PROTEIN-RELATED"/>
    <property type="match status" value="1"/>
</dbReference>
<feature type="compositionally biased region" description="Acidic residues" evidence="3">
    <location>
        <begin position="553"/>
        <end position="616"/>
    </location>
</feature>
<dbReference type="InterPro" id="IPR051923">
    <property type="entry name" value="Glycosyl_Hydrolase_39"/>
</dbReference>
<evidence type="ECO:0000313" key="7">
    <source>
        <dbReference type="Proteomes" id="UP000192772"/>
    </source>
</evidence>
<feature type="domain" description="Glycoside hydrolase family 5" evidence="5">
    <location>
        <begin position="80"/>
        <end position="325"/>
    </location>
</feature>
<reference evidence="6 7" key="1">
    <citation type="submission" date="2017-02" db="EMBL/GenBank/DDBJ databases">
        <title>The new phylogeny of genus Mycobacterium.</title>
        <authorList>
            <person name="Tortoli E."/>
            <person name="Trovato A."/>
            <person name="Cirillo D.M."/>
        </authorList>
    </citation>
    <scope>NUCLEOTIDE SEQUENCE [LARGE SCALE GENOMIC DNA]</scope>
    <source>
        <strain evidence="6 7">FI-09383</strain>
    </source>
</reference>
<dbReference type="InterPro" id="IPR017853">
    <property type="entry name" value="GH"/>
</dbReference>